<keyword evidence="1" id="KW-0175">Coiled coil</keyword>
<feature type="coiled-coil region" evidence="1">
    <location>
        <begin position="32"/>
        <end position="101"/>
    </location>
</feature>
<dbReference type="PANTHER" id="PTHR34251">
    <property type="entry name" value="LEUCINE-, GLUTAMATE- AND LYSINE-RICH PROTEIN 1"/>
    <property type="match status" value="1"/>
</dbReference>
<dbReference type="Proteomes" id="UP000694545">
    <property type="component" value="Unplaced"/>
</dbReference>
<feature type="coiled-coil region" evidence="1">
    <location>
        <begin position="139"/>
        <end position="316"/>
    </location>
</feature>
<dbReference type="PANTHER" id="PTHR34251:SF1">
    <property type="entry name" value="LEUCINE, GLUTAMATE AND LYSINE RICH 1"/>
    <property type="match status" value="1"/>
</dbReference>
<reference evidence="2" key="1">
    <citation type="submission" date="2025-08" db="UniProtKB">
        <authorList>
            <consortium name="Ensembl"/>
        </authorList>
    </citation>
    <scope>IDENTIFICATION</scope>
</reference>
<organism evidence="2 3">
    <name type="scientific">Varanus komodoensis</name>
    <name type="common">Komodo dragon</name>
    <dbReference type="NCBI Taxonomy" id="61221"/>
    <lineage>
        <taxon>Eukaryota</taxon>
        <taxon>Metazoa</taxon>
        <taxon>Chordata</taxon>
        <taxon>Craniata</taxon>
        <taxon>Vertebrata</taxon>
        <taxon>Euteleostomi</taxon>
        <taxon>Lepidosauria</taxon>
        <taxon>Squamata</taxon>
        <taxon>Bifurcata</taxon>
        <taxon>Unidentata</taxon>
        <taxon>Episquamata</taxon>
        <taxon>Toxicofera</taxon>
        <taxon>Anguimorpha</taxon>
        <taxon>Paleoanguimorpha</taxon>
        <taxon>Varanoidea</taxon>
        <taxon>Varanidae</taxon>
        <taxon>Varanus</taxon>
    </lineage>
</organism>
<evidence type="ECO:0000256" key="1">
    <source>
        <dbReference type="SAM" id="Coils"/>
    </source>
</evidence>
<dbReference type="OMA" id="SCIRYTE"/>
<reference evidence="2" key="2">
    <citation type="submission" date="2025-09" db="UniProtKB">
        <authorList>
            <consortium name="Ensembl"/>
        </authorList>
    </citation>
    <scope>IDENTIFICATION</scope>
</reference>
<keyword evidence="3" id="KW-1185">Reference proteome</keyword>
<sequence>RKKSKEVEVHQDKLQKLASEMRRSESWFTHSLTEQKQSLLACQQACRRLQEEVIEKERKEEDLKKQTRHLERELETIKCLLKQQEEEVVMLKQEREAMLTSHQSRTEQLQETLRQKVLNEKNWQEKLETDRAKEQAHHKQEILRLKEEAKMELEIEKQKHEELIAKYQKDQDELQGQISDHMPVLISSATNNLKMEIDTLERKLHEAQTKLTEKNQGREKECQDLKKKLADLEVQLKEKQSTCISVTEEVREEIKKKSYELEKLTQEHTELIQNMNQVQEENALLQDTVRRECEERYELTEALAQAREQVMNLKKLGGNFPLSQCSLSQGSLTSSTALVRLKISMPALHIPNNSCHWHGDVLCK</sequence>
<protein>
    <submittedName>
        <fullName evidence="2">Leucine, glutamate and lysine rich 1</fullName>
    </submittedName>
</protein>
<evidence type="ECO:0000313" key="2">
    <source>
        <dbReference type="Ensembl" id="ENSVKKP00000011455.1"/>
    </source>
</evidence>
<accession>A0A8D2J7F1</accession>
<name>A0A8D2J7F1_VARKO</name>
<dbReference type="AlphaFoldDB" id="A0A8D2J7F1"/>
<dbReference type="Ensembl" id="ENSVKKT00000011728.1">
    <property type="protein sequence ID" value="ENSVKKP00000011455.1"/>
    <property type="gene ID" value="ENSVKKG00000007987.1"/>
</dbReference>
<proteinExistence type="predicted"/>
<evidence type="ECO:0000313" key="3">
    <source>
        <dbReference type="Proteomes" id="UP000694545"/>
    </source>
</evidence>
<dbReference type="InterPro" id="IPR038799">
    <property type="entry name" value="LEKR1"/>
</dbReference>